<dbReference type="Pfam" id="PF07849">
    <property type="entry name" value="DUF1641"/>
    <property type="match status" value="1"/>
</dbReference>
<dbReference type="EMBL" id="CP015363">
    <property type="protein sequence ID" value="ARD84264.1"/>
    <property type="molecule type" value="Genomic_DNA"/>
</dbReference>
<sequence>MAGIEKNESSNVDIADIENAIKENADVVMAFMKLLEKLKGAGIVDALNSINENVIPDNLDFFAKAFTSKDSMETFARSGNTLFALLFMLSNRKMADVVKAIAFNSQGIAESMEEGASKPQTLSALKLLAMLKDPEVSSGINAVMNGLKVLGSVLQKLD</sequence>
<proteinExistence type="predicted"/>
<protein>
    <submittedName>
        <fullName evidence="2">DUF1641 domain-containing protein</fullName>
    </submittedName>
</protein>
<dbReference type="RefSeq" id="WP_081141517.1">
    <property type="nucleotide sequence ID" value="NZ_CP015363.1"/>
</dbReference>
<dbReference type="Proteomes" id="UP000192050">
    <property type="component" value="Chromosome"/>
</dbReference>
<dbReference type="GeneID" id="31675852"/>
<organism evidence="1 3">
    <name type="scientific">Ferroplasma acidiphilum</name>
    <dbReference type="NCBI Taxonomy" id="74969"/>
    <lineage>
        <taxon>Archaea</taxon>
        <taxon>Methanobacteriati</taxon>
        <taxon>Thermoplasmatota</taxon>
        <taxon>Thermoplasmata</taxon>
        <taxon>Thermoplasmatales</taxon>
        <taxon>Ferroplasmaceae</taxon>
        <taxon>Ferroplasma</taxon>
    </lineage>
</organism>
<reference evidence="1 3" key="1">
    <citation type="submission" date="2011-10" db="EMBL/GenBank/DDBJ databases">
        <title>Metabolic and evolutionary patterns in the extreme acidophile Ferroplasma acidiphilum.</title>
        <authorList>
            <person name="Golyshina O.V."/>
            <person name="Kozyavkin S.A."/>
            <person name="Tatusov R.L."/>
            <person name="Slesarev A.I."/>
            <person name="Golyshin P.N."/>
        </authorList>
    </citation>
    <scope>NUCLEOTIDE SEQUENCE [LARGE SCALE GENOMIC DNA]</scope>
    <source>
        <strain evidence="1">Berkeley</strain>
        <strain evidence="3">Y</strain>
    </source>
</reference>
<dbReference type="KEGG" id="fai:FAD_0343"/>
<evidence type="ECO:0000313" key="3">
    <source>
        <dbReference type="Proteomes" id="UP000192050"/>
    </source>
</evidence>
<evidence type="ECO:0000313" key="4">
    <source>
        <dbReference type="Proteomes" id="UP000546917"/>
    </source>
</evidence>
<evidence type="ECO:0000313" key="1">
    <source>
        <dbReference type="EMBL" id="ARD84264.1"/>
    </source>
</evidence>
<dbReference type="OrthoDB" id="56445at2157"/>
<accession>A0A1V0N2E2</accession>
<name>A0A1V0N2E2_9ARCH</name>
<reference evidence="2 4" key="2">
    <citation type="submission" date="2020-05" db="EMBL/GenBank/DDBJ databases">
        <authorList>
            <person name="Zhang R."/>
        </authorList>
    </citation>
    <scope>NUCLEOTIDE SEQUENCE [LARGE SCALE GENOMIC DNA]</scope>
    <source>
        <strain evidence="2 4">DSM 28986</strain>
    </source>
</reference>
<dbReference type="EMBL" id="JABGBP010000040">
    <property type="protein sequence ID" value="NOL59501.1"/>
    <property type="molecule type" value="Genomic_DNA"/>
</dbReference>
<dbReference type="Proteomes" id="UP000546917">
    <property type="component" value="Unassembled WGS sequence"/>
</dbReference>
<dbReference type="STRING" id="74969.FAD_0343"/>
<dbReference type="AlphaFoldDB" id="A0A1V0N2E2"/>
<dbReference type="InterPro" id="IPR012440">
    <property type="entry name" value="DUF1641"/>
</dbReference>
<evidence type="ECO:0000313" key="2">
    <source>
        <dbReference type="EMBL" id="NOL59501.1"/>
    </source>
</evidence>
<keyword evidence="3" id="KW-1185">Reference proteome</keyword>
<gene>
    <name evidence="1" type="ORF">FAD_0343</name>
    <name evidence="2" type="ORF">HLB00_01440</name>
</gene>